<dbReference type="RefSeq" id="WP_084074653.1">
    <property type="nucleotide sequence ID" value="NZ_BAABRR010000003.1"/>
</dbReference>
<name>A0ABP9WEN2_9MICO</name>
<comment type="caution">
    <text evidence="3">The sequence shown here is derived from an EMBL/GenBank/DDBJ whole genome shotgun (WGS) entry which is preliminary data.</text>
</comment>
<sequence length="228" mass="23465">MSESAGARRLPTVAVVILVAAVVGVAGLVAGSALTSAGERVSRPAEGSAEAGFARDMQAHHAQAVEMSTMVRDGTEDPEVRSLALDILLTQQQQAGQMYGWLEQWDLPQASLAAPMQWMSEPGSGMGSMGDGADATGGPGSDEVMPGIASDEDLGRLAEAGGLDAEVLYLRLMVAHHEGGVAMAQAALDLVGDQDVRRLAQAIVSSQTAELAVLNDMLDAREAGSAGR</sequence>
<proteinExistence type="predicted"/>
<feature type="transmembrane region" description="Helical" evidence="1">
    <location>
        <begin position="12"/>
        <end position="34"/>
    </location>
</feature>
<organism evidence="3 4">
    <name type="scientific">Demequina sediminis</name>
    <dbReference type="NCBI Taxonomy" id="1930058"/>
    <lineage>
        <taxon>Bacteria</taxon>
        <taxon>Bacillati</taxon>
        <taxon>Actinomycetota</taxon>
        <taxon>Actinomycetes</taxon>
        <taxon>Micrococcales</taxon>
        <taxon>Demequinaceae</taxon>
        <taxon>Demequina</taxon>
    </lineage>
</organism>
<keyword evidence="1" id="KW-1133">Transmembrane helix</keyword>
<dbReference type="PANTHER" id="PTHR36933">
    <property type="entry name" value="SLL0788 PROTEIN"/>
    <property type="match status" value="1"/>
</dbReference>
<evidence type="ECO:0000259" key="2">
    <source>
        <dbReference type="Pfam" id="PF03713"/>
    </source>
</evidence>
<dbReference type="EMBL" id="BAABRR010000003">
    <property type="protein sequence ID" value="GAA5518287.1"/>
    <property type="molecule type" value="Genomic_DNA"/>
</dbReference>
<dbReference type="Pfam" id="PF03713">
    <property type="entry name" value="DUF305"/>
    <property type="match status" value="1"/>
</dbReference>
<evidence type="ECO:0000313" key="4">
    <source>
        <dbReference type="Proteomes" id="UP001426770"/>
    </source>
</evidence>
<reference evidence="3 4" key="1">
    <citation type="submission" date="2024-02" db="EMBL/GenBank/DDBJ databases">
        <title>Lysinimicrobium sediminis NBRC 112286.</title>
        <authorList>
            <person name="Ichikawa N."/>
            <person name="Katano-Makiyama Y."/>
            <person name="Hidaka K."/>
        </authorList>
    </citation>
    <scope>NUCLEOTIDE SEQUENCE [LARGE SCALE GENOMIC DNA]</scope>
    <source>
        <strain evidence="3 4">NBRC 112286</strain>
    </source>
</reference>
<keyword evidence="4" id="KW-1185">Reference proteome</keyword>
<dbReference type="InterPro" id="IPR012347">
    <property type="entry name" value="Ferritin-like"/>
</dbReference>
<accession>A0ABP9WEN2</accession>
<evidence type="ECO:0000313" key="3">
    <source>
        <dbReference type="EMBL" id="GAA5518287.1"/>
    </source>
</evidence>
<dbReference type="PANTHER" id="PTHR36933:SF1">
    <property type="entry name" value="SLL0788 PROTEIN"/>
    <property type="match status" value="1"/>
</dbReference>
<dbReference type="Proteomes" id="UP001426770">
    <property type="component" value="Unassembled WGS sequence"/>
</dbReference>
<dbReference type="InterPro" id="IPR005183">
    <property type="entry name" value="DUF305_CopM-like"/>
</dbReference>
<protein>
    <recommendedName>
        <fullName evidence="2">DUF305 domain-containing protein</fullName>
    </recommendedName>
</protein>
<dbReference type="Gene3D" id="1.20.1260.10">
    <property type="match status" value="1"/>
</dbReference>
<keyword evidence="1" id="KW-0812">Transmembrane</keyword>
<evidence type="ECO:0000256" key="1">
    <source>
        <dbReference type="SAM" id="Phobius"/>
    </source>
</evidence>
<keyword evidence="1" id="KW-0472">Membrane</keyword>
<feature type="domain" description="DUF305" evidence="2">
    <location>
        <begin position="50"/>
        <end position="218"/>
    </location>
</feature>
<gene>
    <name evidence="3" type="ORF">Lsed01_00709</name>
</gene>